<gene>
    <name evidence="2" type="ORF">V6X73_06715</name>
</gene>
<dbReference type="InterPro" id="IPR001173">
    <property type="entry name" value="Glyco_trans_2-like"/>
</dbReference>
<dbReference type="PANTHER" id="PTHR43179">
    <property type="entry name" value="RHAMNOSYLTRANSFERASE WBBL"/>
    <property type="match status" value="1"/>
</dbReference>
<name>A0ABV3TCQ8_9GAMM</name>
<dbReference type="Proteomes" id="UP001556709">
    <property type="component" value="Unassembled WGS sequence"/>
</dbReference>
<evidence type="ECO:0000313" key="2">
    <source>
        <dbReference type="EMBL" id="MEX0469412.1"/>
    </source>
</evidence>
<protein>
    <submittedName>
        <fullName evidence="2">Glycosyltransferase</fullName>
        <ecNumber evidence="2">2.4.-.-</ecNumber>
    </submittedName>
</protein>
<sequence>MTFGLVYRSNRLTGVILGFFRRRLSVRDFSHSTGIAWTSGRVAETIEPGANLRSVVRLKPGDYWLRLHIETHSRELDGIHGNARIYKTTDRGDEPDTAMGLPYRSGEVAERRLRLERPARLRIDPVEFVGPFRIKALSVEKLPTTNLDWWSYNGQFERRPDECLSYARWIAEVEPRLIAGWVVASGLPLPRSAGCPCTFRCRVGSREDLLQRTLESLRQQTHGPWEFVVFGSSTGLEKVGKYLGLGEGRDHRIRLINEKDAERTGENGEWSMDLCPGDRLHPEALACLERTVADRPELKVIYCDHDQMDENGFRHDPRLKPDWSPVRYDHGDYIDRSRFVRSGFAIDQSMPADEIAHIPLVLFHKSPASSQEPTVSVIPEPKQEKPTVSLVIPTKDGGKHLKRLLEGLSGSVSADSTEVILVDNQTSDEESLESLHQLRQKGHVPGSHLQVSILSFNEPFNFAAMINLGVHHARNEVIGLLNDDIEPPEERDWLGHLSVPCAWRNVGCVGPLLTYPNGSIQHAGIALGLGGVAGHPMRGLDPRRTEAAGMLGGVGEVSAVTGAALFTRKTAYDAVGGMDESLSVAYNDVDLCLKMMSHGFSNLLVPGVRLKHHESLSRGSDVSGRKAERLAEESRIMRARWSEKLNTDPFYNANLSRAREDLALADHGLHTGGAPDG</sequence>
<dbReference type="Gene3D" id="3.90.550.10">
    <property type="entry name" value="Spore Coat Polysaccharide Biosynthesis Protein SpsA, Chain A"/>
    <property type="match status" value="2"/>
</dbReference>
<evidence type="ECO:0000313" key="3">
    <source>
        <dbReference type="Proteomes" id="UP001556709"/>
    </source>
</evidence>
<dbReference type="InterPro" id="IPR029044">
    <property type="entry name" value="Nucleotide-diphossugar_trans"/>
</dbReference>
<keyword evidence="2" id="KW-0808">Transferase</keyword>
<dbReference type="EC" id="2.4.-.-" evidence="2"/>
<keyword evidence="2" id="KW-0328">Glycosyltransferase</keyword>
<proteinExistence type="predicted"/>
<organism evidence="2 3">
    <name type="scientific">Spiribacter pallidus</name>
    <dbReference type="NCBI Taxonomy" id="1987936"/>
    <lineage>
        <taxon>Bacteria</taxon>
        <taxon>Pseudomonadati</taxon>
        <taxon>Pseudomonadota</taxon>
        <taxon>Gammaproteobacteria</taxon>
        <taxon>Chromatiales</taxon>
        <taxon>Ectothiorhodospiraceae</taxon>
        <taxon>Spiribacter</taxon>
    </lineage>
</organism>
<dbReference type="RefSeq" id="WP_367959275.1">
    <property type="nucleotide sequence ID" value="NZ_JBAKFK010000003.1"/>
</dbReference>
<dbReference type="Pfam" id="PF00535">
    <property type="entry name" value="Glycos_transf_2"/>
    <property type="match status" value="1"/>
</dbReference>
<dbReference type="PANTHER" id="PTHR43179:SF7">
    <property type="entry name" value="RHAMNOSYLTRANSFERASE WBBL"/>
    <property type="match status" value="1"/>
</dbReference>
<comment type="caution">
    <text evidence="2">The sequence shown here is derived from an EMBL/GenBank/DDBJ whole genome shotgun (WGS) entry which is preliminary data.</text>
</comment>
<accession>A0ABV3TCQ8</accession>
<evidence type="ECO:0000259" key="1">
    <source>
        <dbReference type="Pfam" id="PF00535"/>
    </source>
</evidence>
<reference evidence="2 3" key="1">
    <citation type="submission" date="2024-02" db="EMBL/GenBank/DDBJ databases">
        <title>New especies of Spiribacter isolated from saline water.</title>
        <authorList>
            <person name="Leon M.J."/>
            <person name="De La Haba R."/>
            <person name="Sanchez-Porro C."/>
            <person name="Ventosa A."/>
        </authorList>
    </citation>
    <scope>NUCLEOTIDE SEQUENCE [LARGE SCALE GENOMIC DNA]</scope>
    <source>
        <strain evidence="3">ag22IC6-390</strain>
    </source>
</reference>
<dbReference type="SUPFAM" id="SSF53448">
    <property type="entry name" value="Nucleotide-diphospho-sugar transferases"/>
    <property type="match status" value="2"/>
</dbReference>
<feature type="domain" description="Glycosyltransferase 2-like" evidence="1">
    <location>
        <begin position="389"/>
        <end position="490"/>
    </location>
</feature>
<keyword evidence="3" id="KW-1185">Reference proteome</keyword>
<dbReference type="GO" id="GO:0016757">
    <property type="term" value="F:glycosyltransferase activity"/>
    <property type="evidence" value="ECO:0007669"/>
    <property type="project" value="UniProtKB-KW"/>
</dbReference>
<dbReference type="EMBL" id="JBAKFM010000003">
    <property type="protein sequence ID" value="MEX0469412.1"/>
    <property type="molecule type" value="Genomic_DNA"/>
</dbReference>